<feature type="domain" description="DUF753" evidence="2">
    <location>
        <begin position="26"/>
        <end position="97"/>
    </location>
</feature>
<name>A0A7R8UGX3_HERIL</name>
<dbReference type="PANTHER" id="PTHR21721">
    <property type="entry name" value="GH09876P-RELATED"/>
    <property type="match status" value="1"/>
</dbReference>
<proteinExistence type="predicted"/>
<dbReference type="InterPro" id="IPR008472">
    <property type="entry name" value="DUF753"/>
</dbReference>
<organism evidence="3 4">
    <name type="scientific">Hermetia illucens</name>
    <name type="common">Black soldier fly</name>
    <dbReference type="NCBI Taxonomy" id="343691"/>
    <lineage>
        <taxon>Eukaryota</taxon>
        <taxon>Metazoa</taxon>
        <taxon>Ecdysozoa</taxon>
        <taxon>Arthropoda</taxon>
        <taxon>Hexapoda</taxon>
        <taxon>Insecta</taxon>
        <taxon>Pterygota</taxon>
        <taxon>Neoptera</taxon>
        <taxon>Endopterygota</taxon>
        <taxon>Diptera</taxon>
        <taxon>Brachycera</taxon>
        <taxon>Stratiomyomorpha</taxon>
        <taxon>Stratiomyidae</taxon>
        <taxon>Hermetiinae</taxon>
        <taxon>Hermetia</taxon>
    </lineage>
</organism>
<feature type="chain" id="PRO_5030688545" description="DUF753 domain-containing protein" evidence="1">
    <location>
        <begin position="26"/>
        <end position="677"/>
    </location>
</feature>
<feature type="domain" description="DUF753" evidence="2">
    <location>
        <begin position="412"/>
        <end position="483"/>
    </location>
</feature>
<sequence length="677" mass="74390">MSSSIPIRIFTLVLLIGLSVDLAKALQCYKCNSTSTPDCAINPSDQLETVECPAEDGECAMAVLDDMATYRGCLSDIVIPENCRTCQNATCTDDLCNGGIYPESRPKCYKCERQECVNVSGPAEPCLNYDTDDLCYVDVIDETDVIRGCVSDDDYNAGVYTDFCRGDGCNNIAAASPFSCISCDSDNDENCKHGDTSAWVCRVNVTDVCTVNVLHGRSESCFTYHNGEKVVRGCSRLSPDLVMQSQYISVCRTSDCNDDCIITPTCYVCDSNQDQNCLMDQGSLTPQDCPQETLSCYTCKHEDNSVTRGCVNGTSVQDVCQSCPSPNGCNSKEVQSCYKCNSDDDENCATWHHDEMLEFEICPESCLTKVTEYGKTIRACKSDSLKCEVDDQFCTPCYGLACNEGIYPEDRLQCYQCNETDDSCDEAQRGKTYACPVYDPDDKCYQFINEKGKIVRGCKSDQNYQECLKKGPQCLVCSGSGCNSYAKEKANTLPCMQCDDSEECPWAQLTSKSCASYIPFFATPSCFTHLGQNNFVIRGCTGDPDECDPTSDKNCDVCTYPSCNKGNAIYQNCVQCTAEIGGGPCAESAQGIDTTRCANDIQFYDKRGCYVMRDGKTIKRGCVNALDEVSLNKCKKSDEPCEICLTQGCNYQEVPSSAKRFLISLPVLVGVIVKYLI</sequence>
<keyword evidence="4" id="KW-1185">Reference proteome</keyword>
<dbReference type="SUPFAM" id="SSF57302">
    <property type="entry name" value="Snake toxin-like"/>
    <property type="match status" value="1"/>
</dbReference>
<evidence type="ECO:0000256" key="1">
    <source>
        <dbReference type="SAM" id="SignalP"/>
    </source>
</evidence>
<evidence type="ECO:0000259" key="2">
    <source>
        <dbReference type="Pfam" id="PF05444"/>
    </source>
</evidence>
<dbReference type="InterPro" id="IPR045860">
    <property type="entry name" value="Snake_toxin-like_sf"/>
</dbReference>
<dbReference type="PANTHER" id="PTHR21721:SF27">
    <property type="entry name" value="GH09876P"/>
    <property type="match status" value="1"/>
</dbReference>
<reference evidence="3 4" key="1">
    <citation type="submission" date="2020-11" db="EMBL/GenBank/DDBJ databases">
        <authorList>
            <person name="Wallbank WR R."/>
            <person name="Pardo Diaz C."/>
            <person name="Kozak K."/>
            <person name="Martin S."/>
            <person name="Jiggins C."/>
            <person name="Moest M."/>
            <person name="Warren A I."/>
            <person name="Generalovic N T."/>
            <person name="Byers J.R.P. K."/>
            <person name="Montejo-Kovacevich G."/>
            <person name="Yen C E."/>
        </authorList>
    </citation>
    <scope>NUCLEOTIDE SEQUENCE [LARGE SCALE GENOMIC DNA]</scope>
</reference>
<feature type="domain" description="DUF753" evidence="2">
    <location>
        <begin position="571"/>
        <end position="650"/>
    </location>
</feature>
<accession>A0A7R8UGX3</accession>
<dbReference type="Pfam" id="PF05444">
    <property type="entry name" value="DUF753"/>
    <property type="match status" value="4"/>
</dbReference>
<protein>
    <recommendedName>
        <fullName evidence="2">DUF753 domain-containing protein</fullName>
    </recommendedName>
</protein>
<evidence type="ECO:0000313" key="3">
    <source>
        <dbReference type="EMBL" id="CAD7079807.1"/>
    </source>
</evidence>
<feature type="signal peptide" evidence="1">
    <location>
        <begin position="1"/>
        <end position="25"/>
    </location>
</feature>
<feature type="domain" description="DUF753" evidence="2">
    <location>
        <begin position="495"/>
        <end position="564"/>
    </location>
</feature>
<dbReference type="OrthoDB" id="7730284at2759"/>
<dbReference type="Proteomes" id="UP000594454">
    <property type="component" value="Chromosome 1"/>
</dbReference>
<dbReference type="EMBL" id="LR899009">
    <property type="protein sequence ID" value="CAD7079807.1"/>
    <property type="molecule type" value="Genomic_DNA"/>
</dbReference>
<evidence type="ECO:0000313" key="4">
    <source>
        <dbReference type="Proteomes" id="UP000594454"/>
    </source>
</evidence>
<dbReference type="AlphaFoldDB" id="A0A7R8UGX3"/>
<gene>
    <name evidence="3" type="ORF">HERILL_LOCUS3000</name>
</gene>
<keyword evidence="1" id="KW-0732">Signal</keyword>